<evidence type="ECO:0000313" key="10">
    <source>
        <dbReference type="Proteomes" id="UP000010408"/>
    </source>
</evidence>
<proteinExistence type="inferred from homology"/>
<dbReference type="SUPFAM" id="SSF159283">
    <property type="entry name" value="Guanosine diphospho-D-mannose pyrophosphorylase/mannose-6-phosphate isomerase linker domain"/>
    <property type="match status" value="1"/>
</dbReference>
<dbReference type="AlphaFoldDB" id="L1NFR1"/>
<evidence type="ECO:0000256" key="1">
    <source>
        <dbReference type="ARBA" id="ARBA00006115"/>
    </source>
</evidence>
<dbReference type="Proteomes" id="UP000010408">
    <property type="component" value="Unassembled WGS sequence"/>
</dbReference>
<evidence type="ECO:0000256" key="4">
    <source>
        <dbReference type="ARBA" id="ARBA00022695"/>
    </source>
</evidence>
<dbReference type="GO" id="GO:0009298">
    <property type="term" value="P:GDP-mannose biosynthetic process"/>
    <property type="evidence" value="ECO:0007669"/>
    <property type="project" value="TreeGrafter"/>
</dbReference>
<protein>
    <recommendedName>
        <fullName evidence="2">mannose-1-phosphate guanylyltransferase</fullName>
        <ecNumber evidence="2">2.7.7.13</ecNumber>
    </recommendedName>
</protein>
<dbReference type="Pfam" id="PF00483">
    <property type="entry name" value="NTP_transferase"/>
    <property type="match status" value="1"/>
</dbReference>
<dbReference type="SUPFAM" id="SSF53448">
    <property type="entry name" value="Nucleotide-diphospho-sugar transferases"/>
    <property type="match status" value="1"/>
</dbReference>
<dbReference type="InterPro" id="IPR029044">
    <property type="entry name" value="Nucleotide-diphossugar_trans"/>
</dbReference>
<evidence type="ECO:0000259" key="8">
    <source>
        <dbReference type="Pfam" id="PF00483"/>
    </source>
</evidence>
<keyword evidence="9" id="KW-0413">Isomerase</keyword>
<dbReference type="PANTHER" id="PTHR46390">
    <property type="entry name" value="MANNOSE-1-PHOSPHATE GUANYLYLTRANSFERASE"/>
    <property type="match status" value="1"/>
</dbReference>
<comment type="similarity">
    <text evidence="1">Belongs to the mannose-6-phosphate isomerase type 2 family.</text>
</comment>
<dbReference type="STRING" id="1127696.HMPREF9134_00560"/>
<gene>
    <name evidence="9" type="ORF">HMPREF9134_00560</name>
</gene>
<evidence type="ECO:0000256" key="6">
    <source>
        <dbReference type="ARBA" id="ARBA00023134"/>
    </source>
</evidence>
<evidence type="ECO:0000256" key="7">
    <source>
        <dbReference type="ARBA" id="ARBA00047343"/>
    </source>
</evidence>
<comment type="catalytic activity">
    <reaction evidence="7">
        <text>alpha-D-mannose 1-phosphate + GTP + H(+) = GDP-alpha-D-mannose + diphosphate</text>
        <dbReference type="Rhea" id="RHEA:15229"/>
        <dbReference type="ChEBI" id="CHEBI:15378"/>
        <dbReference type="ChEBI" id="CHEBI:33019"/>
        <dbReference type="ChEBI" id="CHEBI:37565"/>
        <dbReference type="ChEBI" id="CHEBI:57527"/>
        <dbReference type="ChEBI" id="CHEBI:58409"/>
        <dbReference type="EC" id="2.7.7.13"/>
    </reaction>
</comment>
<dbReference type="Gene3D" id="3.90.550.10">
    <property type="entry name" value="Spore Coat Polysaccharide Biosynthesis Protein SpsA, Chain A"/>
    <property type="match status" value="1"/>
</dbReference>
<keyword evidence="4 9" id="KW-0548">Nucleotidyltransferase</keyword>
<dbReference type="FunFam" id="3.90.550.10:FF:000046">
    <property type="entry name" value="Mannose-1-phosphate guanylyltransferase (GDP)"/>
    <property type="match status" value="1"/>
</dbReference>
<sequence length="361" mass="40797">MHIDNYCVIMGGGVGSRFWPYSRESKPKQFLDIFGTGRSLLQMTFDRFSKVIPKENFVIVTNATYRDLVLEQLPELQPSQLLLEPMRRNTAPCIGWATYHIQAKNPKANIIVTPADHLILQEDVFEESIKQALAFVAQHPQLVTLGVRPSRPETGYGYIQITGETEGGFVWVKTFTEKPNLEMAKVFLESGEFLWNSGMFAWNVQTILDAFHRYLPSLTSVLDEVNGHYAQSEEQQHVGAIFSQCPNISIDYAVLEKADNVMVLPVDFGWADLGTWGSLYDLKKAEDRDNVALHTEALFYEAEGNIVSMDGEGDQLVVVQGINDCIISQSNGVLLICKRGEEQRIKEFMAEASLRFDKRFD</sequence>
<keyword evidence="6" id="KW-0342">GTP-binding</keyword>
<dbReference type="GO" id="GO:0005525">
    <property type="term" value="F:GTP binding"/>
    <property type="evidence" value="ECO:0007669"/>
    <property type="project" value="UniProtKB-KW"/>
</dbReference>
<keyword evidence="3 9" id="KW-0808">Transferase</keyword>
<evidence type="ECO:0000256" key="3">
    <source>
        <dbReference type="ARBA" id="ARBA00022679"/>
    </source>
</evidence>
<dbReference type="InterPro" id="IPR051161">
    <property type="entry name" value="Mannose-6P_isomerase_type2"/>
</dbReference>
<dbReference type="CDD" id="cd02509">
    <property type="entry name" value="GDP-M1P_Guanylyltransferase"/>
    <property type="match status" value="1"/>
</dbReference>
<dbReference type="PANTHER" id="PTHR46390:SF1">
    <property type="entry name" value="MANNOSE-1-PHOSPHATE GUANYLYLTRANSFERASE"/>
    <property type="match status" value="1"/>
</dbReference>
<dbReference type="HOGENOM" id="CLU_035527_0_1_10"/>
<dbReference type="GO" id="GO:0004475">
    <property type="term" value="F:mannose-1-phosphate guanylyltransferase (GTP) activity"/>
    <property type="evidence" value="ECO:0007669"/>
    <property type="project" value="UniProtKB-EC"/>
</dbReference>
<organism evidence="9 10">
    <name type="scientific">Porphyromonas catoniae F0037</name>
    <dbReference type="NCBI Taxonomy" id="1127696"/>
    <lineage>
        <taxon>Bacteria</taxon>
        <taxon>Pseudomonadati</taxon>
        <taxon>Bacteroidota</taxon>
        <taxon>Bacteroidia</taxon>
        <taxon>Bacteroidales</taxon>
        <taxon>Porphyromonadaceae</taxon>
        <taxon>Porphyromonas</taxon>
    </lineage>
</organism>
<name>L1NFR1_9PORP</name>
<dbReference type="EMBL" id="AMEQ01000018">
    <property type="protein sequence ID" value="EKY02171.1"/>
    <property type="molecule type" value="Genomic_DNA"/>
</dbReference>
<dbReference type="GO" id="GO:0016853">
    <property type="term" value="F:isomerase activity"/>
    <property type="evidence" value="ECO:0007669"/>
    <property type="project" value="UniProtKB-KW"/>
</dbReference>
<comment type="caution">
    <text evidence="9">The sequence shown here is derived from an EMBL/GenBank/DDBJ whole genome shotgun (WGS) entry which is preliminary data.</text>
</comment>
<dbReference type="InterPro" id="IPR005835">
    <property type="entry name" value="NTP_transferase_dom"/>
</dbReference>
<evidence type="ECO:0000256" key="2">
    <source>
        <dbReference type="ARBA" id="ARBA00012387"/>
    </source>
</evidence>
<accession>L1NFR1</accession>
<dbReference type="eggNOG" id="COG0836">
    <property type="taxonomic scope" value="Bacteria"/>
</dbReference>
<keyword evidence="5" id="KW-0547">Nucleotide-binding</keyword>
<dbReference type="EC" id="2.7.7.13" evidence="2"/>
<dbReference type="RefSeq" id="WP_005468747.1">
    <property type="nucleotide sequence ID" value="NZ_KB291043.1"/>
</dbReference>
<reference evidence="9 10" key="1">
    <citation type="submission" date="2012-05" db="EMBL/GenBank/DDBJ databases">
        <authorList>
            <person name="Weinstock G."/>
            <person name="Sodergren E."/>
            <person name="Lobos E.A."/>
            <person name="Fulton L."/>
            <person name="Fulton R."/>
            <person name="Courtney L."/>
            <person name="Fronick C."/>
            <person name="O'Laughlin M."/>
            <person name="Godfrey J."/>
            <person name="Wilson R.M."/>
            <person name="Miner T."/>
            <person name="Farmer C."/>
            <person name="Delehaunty K."/>
            <person name="Cordes M."/>
            <person name="Minx P."/>
            <person name="Tomlinson C."/>
            <person name="Chen J."/>
            <person name="Wollam A."/>
            <person name="Pepin K.H."/>
            <person name="Bhonagiri V."/>
            <person name="Zhang X."/>
            <person name="Suruliraj S."/>
            <person name="Warren W."/>
            <person name="Mitreva M."/>
            <person name="Mardis E.R."/>
            <person name="Wilson R.K."/>
        </authorList>
    </citation>
    <scope>NUCLEOTIDE SEQUENCE [LARGE SCALE GENOMIC DNA]</scope>
    <source>
        <strain evidence="9 10">F0037</strain>
    </source>
</reference>
<evidence type="ECO:0000256" key="5">
    <source>
        <dbReference type="ARBA" id="ARBA00022741"/>
    </source>
</evidence>
<dbReference type="InterPro" id="IPR049577">
    <property type="entry name" value="GMPP_N"/>
</dbReference>
<feature type="domain" description="Nucleotidyl transferase" evidence="8">
    <location>
        <begin position="8"/>
        <end position="285"/>
    </location>
</feature>
<evidence type="ECO:0000313" key="9">
    <source>
        <dbReference type="EMBL" id="EKY02171.1"/>
    </source>
</evidence>
<dbReference type="PATRIC" id="fig|1127696.3.peg.494"/>